<dbReference type="KEGG" id="rhi:NGR_b20610"/>
<dbReference type="Proteomes" id="UP000001054">
    <property type="component" value="Plasmid pNGR234b"/>
</dbReference>
<dbReference type="AlphaFoldDB" id="C3KM72"/>
<keyword evidence="4" id="KW-1185">Reference proteome</keyword>
<dbReference type="Gene3D" id="3.40.190.10">
    <property type="entry name" value="Periplasmic binding protein-like II"/>
    <property type="match status" value="2"/>
</dbReference>
<keyword evidence="2" id="KW-0574">Periplasm</keyword>
<keyword evidence="3" id="KW-0614">Plasmid</keyword>
<proteinExistence type="predicted"/>
<evidence type="ECO:0000256" key="1">
    <source>
        <dbReference type="ARBA" id="ARBA00022729"/>
    </source>
</evidence>
<accession>C3KM72</accession>
<dbReference type="PATRIC" id="fig|394.7.peg.2484"/>
<geneLocation type="plasmid" evidence="4">
    <name>sym pNGR234b</name>
</geneLocation>
<dbReference type="HOGENOM" id="CLU_026974_12_0_5"/>
<sequence>MSSTSKIRNFYVSPPHSLSVATLLVNGVGLRHCANMRLLISFAFWLLLARLACAAPVLFPAASGDTAAPVLVVYSSLDEPLARPMIVGFQKANPNVAVRYEDMLTGEIYDRIVKETDAGQRTADFAFSSAMDLQVKLSNDGYAQRSDLPMSGRWPAWANWRNTAYALTFEPAVFVYHKPSFARERPPATRAEFVEYLKRQGSDVFGRIGTYDIERSGVGFLFMARDQEQFGDIWSVIQAMGAAGVKLYSTSQAILERVADGRFVLGYNILGSYAADWASRHPDVGIVLPKDYTVVMSRIGLVPQAAASPDLGRRYLEFFMSKEGQTIMARELQIPAVSPEVAGENTANTMQEMLGGQLKPVPVSPGLMVYLDQVKRARLIARWNEVLRLQ</sequence>
<evidence type="ECO:0000313" key="4">
    <source>
        <dbReference type="Proteomes" id="UP000001054"/>
    </source>
</evidence>
<name>C3KM72_SINFN</name>
<organism evidence="3 4">
    <name type="scientific">Sinorhizobium fredii (strain NBRC 101917 / NGR234)</name>
    <dbReference type="NCBI Taxonomy" id="394"/>
    <lineage>
        <taxon>Bacteria</taxon>
        <taxon>Pseudomonadati</taxon>
        <taxon>Pseudomonadota</taxon>
        <taxon>Alphaproteobacteria</taxon>
        <taxon>Hyphomicrobiales</taxon>
        <taxon>Rhizobiaceae</taxon>
        <taxon>Sinorhizobium/Ensifer group</taxon>
        <taxon>Sinorhizobium</taxon>
    </lineage>
</organism>
<keyword evidence="1" id="KW-0732">Signal</keyword>
<reference evidence="3 4" key="2">
    <citation type="journal article" date="2009" name="Appl. Environ. Microbiol.">
        <title>Rhizobium sp. strain NGR234 possesses a remarkable number of secretion systems.</title>
        <authorList>
            <person name="Schmeisser C."/>
            <person name="Liesegang H."/>
            <person name="Krysciak D."/>
            <person name="Bakkou N."/>
            <person name="Le Quere A."/>
            <person name="Wollherr A."/>
            <person name="Heinemeyer I."/>
            <person name="Morgenstern B."/>
            <person name="Pommerening-Roeser A."/>
            <person name="Flores M."/>
            <person name="Palacios R."/>
            <person name="Brenner S."/>
            <person name="Gottschalk G."/>
            <person name="Schmitz R.A."/>
            <person name="Broughton W.J."/>
            <person name="Perret X."/>
            <person name="Strittmatter A.W."/>
            <person name="Streit W.R."/>
        </authorList>
    </citation>
    <scope>NUCLEOTIDE SEQUENCE [LARGE SCALE GENOMIC DNA]</scope>
    <source>
        <strain evidence="4">NBRC 101917 / NGR234</strain>
    </source>
</reference>
<gene>
    <name evidence="3" type="ordered locus">NGR_b20610</name>
</gene>
<dbReference type="PANTHER" id="PTHR30006">
    <property type="entry name" value="THIAMINE-BINDING PERIPLASMIC PROTEIN-RELATED"/>
    <property type="match status" value="1"/>
</dbReference>
<dbReference type="InterPro" id="IPR006059">
    <property type="entry name" value="SBP"/>
</dbReference>
<dbReference type="SUPFAM" id="SSF53850">
    <property type="entry name" value="Periplasmic binding protein-like II"/>
    <property type="match status" value="1"/>
</dbReference>
<dbReference type="GO" id="GO:0030288">
    <property type="term" value="C:outer membrane-bounded periplasmic space"/>
    <property type="evidence" value="ECO:0007669"/>
    <property type="project" value="TreeGrafter"/>
</dbReference>
<protein>
    <submittedName>
        <fullName evidence="3">Probable iron ABC transporter, substrate-binding protein</fullName>
    </submittedName>
</protein>
<evidence type="ECO:0000256" key="2">
    <source>
        <dbReference type="ARBA" id="ARBA00022764"/>
    </source>
</evidence>
<dbReference type="Pfam" id="PF13416">
    <property type="entry name" value="SBP_bac_8"/>
    <property type="match status" value="1"/>
</dbReference>
<reference evidence="4" key="1">
    <citation type="journal article" date="2004" name="J. Bacteriol.">
        <title>An evolutionary hot spot: the pNGR234b replicon of Rhizobium sp. strain NGR234.</title>
        <authorList>
            <person name="Streit W.R."/>
            <person name="Schmitz R.A."/>
            <person name="Perret X."/>
            <person name="Staehelin C."/>
            <person name="Deakin W.J."/>
            <person name="Raasch C."/>
            <person name="Liesegang H."/>
            <person name="Broughton W.J."/>
        </authorList>
    </citation>
    <scope>NUCLEOTIDE SEQUENCE [LARGE SCALE GENOMIC DNA]</scope>
    <source>
        <strain evidence="4">NBRC 101917 / NGR234</strain>
    </source>
</reference>
<evidence type="ECO:0000313" key="3">
    <source>
        <dbReference type="EMBL" id="ACP23508.1"/>
    </source>
</evidence>
<dbReference type="OrthoDB" id="8673316at2"/>
<dbReference type="EMBL" id="CP000874">
    <property type="protein sequence ID" value="ACP23508.1"/>
    <property type="molecule type" value="Genomic_DNA"/>
</dbReference>
<dbReference type="PANTHER" id="PTHR30006:SF25">
    <property type="entry name" value="PHOSPHOGLYCERATE TRANSPORT REGULATORY PROTEIN PGTC"/>
    <property type="match status" value="1"/>
</dbReference>